<evidence type="ECO:0000313" key="1">
    <source>
        <dbReference type="EMBL" id="AGP77299.1"/>
    </source>
</evidence>
<sequence>MSEGLTVDLNHQHSPLFLRIVNWRIQQYLLDIDRFSEEFAYATQLRHKIVLRELKKLSGEVRRNFVENELNVNRDLEDLTSRLLHDAKSEVIQLKRNEAAVKRYR</sequence>
<dbReference type="HOGENOM" id="CLU_176774_0_0_6"/>
<dbReference type="BioCyc" id="AMAC1300253:G12YX-878-MONOMER"/>
<dbReference type="KEGG" id="amh:I633_05470"/>
<reference evidence="1 2" key="1">
    <citation type="journal article" date="2013" name="Genome Biol. Evol.">
        <title>Genomic Diversity of "Deep Ecotype" Alteromonas macleodii Isolates: Evidence for Pan-Mediterranean Clonal Frames.</title>
        <authorList>
            <person name="Lopez-Perez M."/>
            <person name="Gonzaga A."/>
            <person name="Rodriguez-Valera F."/>
        </authorList>
    </citation>
    <scope>NUCLEOTIDE SEQUENCE [LARGE SCALE GENOMIC DNA]</scope>
    <source>
        <strain evidence="2">'English Channel 615'</strain>
    </source>
</reference>
<dbReference type="Proteomes" id="UP000014909">
    <property type="component" value="Chromosome"/>
</dbReference>
<protein>
    <submittedName>
        <fullName evidence="1">Uncharacterized protein</fullName>
    </submittedName>
</protein>
<gene>
    <name evidence="1" type="ORF">I633_05470</name>
</gene>
<dbReference type="AlphaFoldDB" id="S5ADF8"/>
<dbReference type="EMBL" id="CP004846">
    <property type="protein sequence ID" value="AGP77299.1"/>
    <property type="molecule type" value="Genomic_DNA"/>
</dbReference>
<organism evidence="1 2">
    <name type="scientific">Alteromonas mediterranea 615</name>
    <dbReference type="NCBI Taxonomy" id="1300253"/>
    <lineage>
        <taxon>Bacteria</taxon>
        <taxon>Pseudomonadati</taxon>
        <taxon>Pseudomonadota</taxon>
        <taxon>Gammaproteobacteria</taxon>
        <taxon>Alteromonadales</taxon>
        <taxon>Alteromonadaceae</taxon>
        <taxon>Alteromonas/Salinimonas group</taxon>
        <taxon>Alteromonas</taxon>
    </lineage>
</organism>
<evidence type="ECO:0000313" key="2">
    <source>
        <dbReference type="Proteomes" id="UP000014909"/>
    </source>
</evidence>
<proteinExistence type="predicted"/>
<name>S5ADF8_9ALTE</name>
<accession>S5ADF8</accession>